<dbReference type="Pfam" id="PF00106">
    <property type="entry name" value="adh_short"/>
    <property type="match status" value="1"/>
</dbReference>
<sequence length="322" mass="34166">MAEDRPRVLVTGGSSGIGFELARQFAEAGHDVLIAAQDVDKLEQAAELIRERAPEVEIDTVAADLATEQGVFELHRAAGRIDILCANAGVGSGGGDFTETDLQKELELIDLNVRGQVHLAKLVVKDMAERGEGRILFTSSIAGIMPGPFEAVYAASKAFVRSFGEGLRNELAPKGIGVTVLMPGPTETDFFHRAGMDNTPAGQMEKDDPELVARQAIDALMADKHAVIGGGLKNKLETSAIRLFPDPVKAQAHRSQTQPVDYEGEGKGGLGPAAIGGLFFVGALAAAGTAVWLQNRQEEADGRDRRRPEAKADFEVAGQSQS</sequence>
<proteinExistence type="inferred from homology"/>
<gene>
    <name evidence="7" type="ORF">ACFSCW_14120</name>
</gene>
<evidence type="ECO:0000256" key="4">
    <source>
        <dbReference type="SAM" id="MobiDB-lite"/>
    </source>
</evidence>
<keyword evidence="8" id="KW-1185">Reference proteome</keyword>
<dbReference type="Gene3D" id="3.40.50.720">
    <property type="entry name" value="NAD(P)-binding Rossmann-like Domain"/>
    <property type="match status" value="1"/>
</dbReference>
<dbReference type="Proteomes" id="UP001597115">
    <property type="component" value="Unassembled WGS sequence"/>
</dbReference>
<evidence type="ECO:0000313" key="8">
    <source>
        <dbReference type="Proteomes" id="UP001597115"/>
    </source>
</evidence>
<dbReference type="EC" id="1.-.-.-" evidence="7"/>
<evidence type="ECO:0000256" key="2">
    <source>
        <dbReference type="ARBA" id="ARBA00023002"/>
    </source>
</evidence>
<keyword evidence="5" id="KW-0472">Membrane</keyword>
<keyword evidence="5" id="KW-1133">Transmembrane helix</keyword>
<evidence type="ECO:0000259" key="6">
    <source>
        <dbReference type="SMART" id="SM00822"/>
    </source>
</evidence>
<dbReference type="PANTHER" id="PTHR42901">
    <property type="entry name" value="ALCOHOL DEHYDROGENASE"/>
    <property type="match status" value="1"/>
</dbReference>
<dbReference type="PRINTS" id="PR00080">
    <property type="entry name" value="SDRFAMILY"/>
</dbReference>
<organism evidence="7 8">
    <name type="scientific">Sphingomonas tabacisoli</name>
    <dbReference type="NCBI Taxonomy" id="2249466"/>
    <lineage>
        <taxon>Bacteria</taxon>
        <taxon>Pseudomonadati</taxon>
        <taxon>Pseudomonadota</taxon>
        <taxon>Alphaproteobacteria</taxon>
        <taxon>Sphingomonadales</taxon>
        <taxon>Sphingomonadaceae</taxon>
        <taxon>Sphingomonas</taxon>
    </lineage>
</organism>
<dbReference type="SUPFAM" id="SSF51735">
    <property type="entry name" value="NAD(P)-binding Rossmann-fold domains"/>
    <property type="match status" value="1"/>
</dbReference>
<dbReference type="GO" id="GO:0016491">
    <property type="term" value="F:oxidoreductase activity"/>
    <property type="evidence" value="ECO:0007669"/>
    <property type="project" value="UniProtKB-KW"/>
</dbReference>
<dbReference type="InterPro" id="IPR057326">
    <property type="entry name" value="KR_dom"/>
</dbReference>
<dbReference type="InterPro" id="IPR002347">
    <property type="entry name" value="SDR_fam"/>
</dbReference>
<dbReference type="InterPro" id="IPR020904">
    <property type="entry name" value="Sc_DH/Rdtase_CS"/>
</dbReference>
<evidence type="ECO:0000256" key="5">
    <source>
        <dbReference type="SAM" id="Phobius"/>
    </source>
</evidence>
<evidence type="ECO:0000256" key="3">
    <source>
        <dbReference type="RuleBase" id="RU000363"/>
    </source>
</evidence>
<keyword evidence="2 7" id="KW-0560">Oxidoreductase</keyword>
<comment type="similarity">
    <text evidence="1 3">Belongs to the short-chain dehydrogenases/reductases (SDR) family.</text>
</comment>
<evidence type="ECO:0000256" key="1">
    <source>
        <dbReference type="ARBA" id="ARBA00006484"/>
    </source>
</evidence>
<dbReference type="RefSeq" id="WP_380890520.1">
    <property type="nucleotide sequence ID" value="NZ_JBHUDY010000002.1"/>
</dbReference>
<dbReference type="InterPro" id="IPR036291">
    <property type="entry name" value="NAD(P)-bd_dom_sf"/>
</dbReference>
<keyword evidence="5" id="KW-0812">Transmembrane</keyword>
<dbReference type="PANTHER" id="PTHR42901:SF1">
    <property type="entry name" value="ALCOHOL DEHYDROGENASE"/>
    <property type="match status" value="1"/>
</dbReference>
<reference evidence="8" key="1">
    <citation type="journal article" date="2019" name="Int. J. Syst. Evol. Microbiol.">
        <title>The Global Catalogue of Microorganisms (GCM) 10K type strain sequencing project: providing services to taxonomists for standard genome sequencing and annotation.</title>
        <authorList>
            <consortium name="The Broad Institute Genomics Platform"/>
            <consortium name="The Broad Institute Genome Sequencing Center for Infectious Disease"/>
            <person name="Wu L."/>
            <person name="Ma J."/>
        </authorList>
    </citation>
    <scope>NUCLEOTIDE SEQUENCE [LARGE SCALE GENOMIC DNA]</scope>
    <source>
        <strain evidence="8">CGMCC 1.16275</strain>
    </source>
</reference>
<dbReference type="PROSITE" id="PS00061">
    <property type="entry name" value="ADH_SHORT"/>
    <property type="match status" value="1"/>
</dbReference>
<protein>
    <submittedName>
        <fullName evidence="7">SDR family NAD(P)-dependent oxidoreductase</fullName>
        <ecNumber evidence="7">1.-.-.-</ecNumber>
    </submittedName>
</protein>
<dbReference type="EMBL" id="JBHUDY010000002">
    <property type="protein sequence ID" value="MFD1612937.1"/>
    <property type="molecule type" value="Genomic_DNA"/>
</dbReference>
<evidence type="ECO:0000313" key="7">
    <source>
        <dbReference type="EMBL" id="MFD1612937.1"/>
    </source>
</evidence>
<feature type="region of interest" description="Disordered" evidence="4">
    <location>
        <begin position="297"/>
        <end position="322"/>
    </location>
</feature>
<feature type="domain" description="Ketoreductase" evidence="6">
    <location>
        <begin position="6"/>
        <end position="186"/>
    </location>
</feature>
<dbReference type="CDD" id="cd05233">
    <property type="entry name" value="SDR_c"/>
    <property type="match status" value="1"/>
</dbReference>
<accession>A0ABW4I6Q2</accession>
<name>A0ABW4I6Q2_9SPHN</name>
<feature type="compositionally biased region" description="Basic and acidic residues" evidence="4">
    <location>
        <begin position="297"/>
        <end position="314"/>
    </location>
</feature>
<dbReference type="SMART" id="SM00822">
    <property type="entry name" value="PKS_KR"/>
    <property type="match status" value="1"/>
</dbReference>
<feature type="transmembrane region" description="Helical" evidence="5">
    <location>
        <begin position="273"/>
        <end position="293"/>
    </location>
</feature>
<dbReference type="PRINTS" id="PR00081">
    <property type="entry name" value="GDHRDH"/>
</dbReference>
<comment type="caution">
    <text evidence="7">The sequence shown here is derived from an EMBL/GenBank/DDBJ whole genome shotgun (WGS) entry which is preliminary data.</text>
</comment>